<evidence type="ECO:0000313" key="8">
    <source>
        <dbReference type="Proteomes" id="UP000597138"/>
    </source>
</evidence>
<dbReference type="InterPro" id="IPR037185">
    <property type="entry name" value="EmrE-like"/>
</dbReference>
<comment type="caution">
    <text evidence="7">The sequence shown here is derived from an EMBL/GenBank/DDBJ whole genome shotgun (WGS) entry which is preliminary data.</text>
</comment>
<evidence type="ECO:0000256" key="4">
    <source>
        <dbReference type="ARBA" id="ARBA00023136"/>
    </source>
</evidence>
<proteinExistence type="predicted"/>
<evidence type="ECO:0000256" key="1">
    <source>
        <dbReference type="ARBA" id="ARBA00004141"/>
    </source>
</evidence>
<organism evidence="7 8">
    <name type="scientific">Caballeronia grimmiae</name>
    <dbReference type="NCBI Taxonomy" id="1071679"/>
    <lineage>
        <taxon>Bacteria</taxon>
        <taxon>Pseudomonadati</taxon>
        <taxon>Pseudomonadota</taxon>
        <taxon>Betaproteobacteria</taxon>
        <taxon>Burkholderiales</taxon>
        <taxon>Burkholderiaceae</taxon>
        <taxon>Caballeronia</taxon>
    </lineage>
</organism>
<feature type="transmembrane region" description="Helical" evidence="5">
    <location>
        <begin position="191"/>
        <end position="211"/>
    </location>
</feature>
<evidence type="ECO:0000313" key="7">
    <source>
        <dbReference type="EMBL" id="GGD50928.1"/>
    </source>
</evidence>
<keyword evidence="2 5" id="KW-0812">Transmembrane</keyword>
<feature type="transmembrane region" description="Helical" evidence="5">
    <location>
        <begin position="125"/>
        <end position="147"/>
    </location>
</feature>
<feature type="transmembrane region" description="Helical" evidence="5">
    <location>
        <begin position="36"/>
        <end position="57"/>
    </location>
</feature>
<dbReference type="PANTHER" id="PTHR32322:SF9">
    <property type="entry name" value="AMINO-ACID METABOLITE EFFLUX PUMP-RELATED"/>
    <property type="match status" value="1"/>
</dbReference>
<dbReference type="Pfam" id="PF00892">
    <property type="entry name" value="EamA"/>
    <property type="match status" value="2"/>
</dbReference>
<dbReference type="PANTHER" id="PTHR32322">
    <property type="entry name" value="INNER MEMBRANE TRANSPORTER"/>
    <property type="match status" value="1"/>
</dbReference>
<dbReference type="EMBL" id="BMEG01000001">
    <property type="protein sequence ID" value="GGD50928.1"/>
    <property type="molecule type" value="Genomic_DNA"/>
</dbReference>
<keyword evidence="3 5" id="KW-1133">Transmembrane helix</keyword>
<evidence type="ECO:0000256" key="5">
    <source>
        <dbReference type="SAM" id="Phobius"/>
    </source>
</evidence>
<feature type="domain" description="EamA" evidence="6">
    <location>
        <begin position="193"/>
        <end position="324"/>
    </location>
</feature>
<feature type="transmembrane region" description="Helical" evidence="5">
    <location>
        <begin position="154"/>
        <end position="171"/>
    </location>
</feature>
<feature type="transmembrane region" description="Helical" evidence="5">
    <location>
        <begin position="283"/>
        <end position="302"/>
    </location>
</feature>
<dbReference type="InterPro" id="IPR050638">
    <property type="entry name" value="AA-Vitamin_Transporters"/>
</dbReference>
<reference evidence="8" key="1">
    <citation type="journal article" date="2019" name="Int. J. Syst. Evol. Microbiol.">
        <title>The Global Catalogue of Microorganisms (GCM) 10K type strain sequencing project: providing services to taxonomists for standard genome sequencing and annotation.</title>
        <authorList>
            <consortium name="The Broad Institute Genomics Platform"/>
            <consortium name="The Broad Institute Genome Sequencing Center for Infectious Disease"/>
            <person name="Wu L."/>
            <person name="Ma J."/>
        </authorList>
    </citation>
    <scope>NUCLEOTIDE SEQUENCE [LARGE SCALE GENOMIC DNA]</scope>
    <source>
        <strain evidence="8">CGMCC 1.11013</strain>
    </source>
</reference>
<accession>A0ABQ1QXJ5</accession>
<evidence type="ECO:0000259" key="6">
    <source>
        <dbReference type="Pfam" id="PF00892"/>
    </source>
</evidence>
<name>A0ABQ1QXJ5_9BURK</name>
<feature type="transmembrane region" description="Helical" evidence="5">
    <location>
        <begin position="98"/>
        <end position="119"/>
    </location>
</feature>
<feature type="transmembrane region" description="Helical" evidence="5">
    <location>
        <begin position="251"/>
        <end position="271"/>
    </location>
</feature>
<feature type="transmembrane region" description="Helical" evidence="5">
    <location>
        <begin position="223"/>
        <end position="245"/>
    </location>
</feature>
<evidence type="ECO:0000256" key="2">
    <source>
        <dbReference type="ARBA" id="ARBA00022692"/>
    </source>
</evidence>
<dbReference type="SUPFAM" id="SSF103481">
    <property type="entry name" value="Multidrug resistance efflux transporter EmrE"/>
    <property type="match status" value="2"/>
</dbReference>
<feature type="transmembrane region" description="Helical" evidence="5">
    <location>
        <begin position="308"/>
        <end position="328"/>
    </location>
</feature>
<sequence>MHLSFHAALKPPSRARRYDGFAPDSFAKPAMNPVNLAQLLLLAALWGGSFLFIRVGVTDLGVAPLMALRVGIGALFLLIVLALRGSPREAIATMRQRAWPLIVVGVFNSAAPFCLFAYAELTLSAGVTSVINATTPLWGALVAFVWLGDRLSRLRVAGLAIGFAGVLALVWDQTLAHPGATASAVTPMNTALAALAGLAATLCYGIAASYTKRHLMGVDSLTVAAGTMTAATLVLLPFALVSWPAGPVSMHAWGAVIALGVACTGVAYMLFFHLIAVAGPARAITVTFVIPIFGILWGALFLSERVSIGMAAACGIVLAGTALATGVVKRVPSWRTRRPECVKQ</sequence>
<dbReference type="InterPro" id="IPR000620">
    <property type="entry name" value="EamA_dom"/>
</dbReference>
<evidence type="ECO:0000256" key="3">
    <source>
        <dbReference type="ARBA" id="ARBA00022989"/>
    </source>
</evidence>
<comment type="subcellular location">
    <subcellularLocation>
        <location evidence="1">Membrane</location>
        <topology evidence="1">Multi-pass membrane protein</topology>
    </subcellularLocation>
</comment>
<protein>
    <recommendedName>
        <fullName evidence="6">EamA domain-containing protein</fullName>
    </recommendedName>
</protein>
<keyword evidence="4 5" id="KW-0472">Membrane</keyword>
<gene>
    <name evidence="7" type="ORF">GCM10010985_00810</name>
</gene>
<dbReference type="Gene3D" id="1.10.3730.20">
    <property type="match status" value="1"/>
</dbReference>
<feature type="domain" description="EamA" evidence="6">
    <location>
        <begin position="39"/>
        <end position="170"/>
    </location>
</feature>
<keyword evidence="8" id="KW-1185">Reference proteome</keyword>
<dbReference type="Proteomes" id="UP000597138">
    <property type="component" value="Unassembled WGS sequence"/>
</dbReference>
<feature type="transmembrane region" description="Helical" evidence="5">
    <location>
        <begin position="63"/>
        <end position="86"/>
    </location>
</feature>